<proteinExistence type="predicted"/>
<reference evidence="1" key="1">
    <citation type="submission" date="2022-06" db="EMBL/GenBank/DDBJ databases">
        <title>The First Complete Genome of the Simian Malaria Parasite Plasmodium brasilianum.</title>
        <authorList>
            <person name="Bajic M."/>
            <person name="Ravishankar S."/>
        </authorList>
    </citation>
    <scope>NUCLEOTIDE SEQUENCE</scope>
    <source>
        <strain evidence="1">Bolivian I</strain>
    </source>
</reference>
<dbReference type="Proteomes" id="UP001056978">
    <property type="component" value="Chromosome 7"/>
</dbReference>
<sequence length="224" mass="25682">MDTKIKEQHLSKVTGLFFYSFASYYFSTSYKVNRTVQNTNHLSIALKIERSYNRVLKIIINKNLKIFIKETEKYFKSGYTKENYLGRSSNLWVPSKKYTSIGRRDKHLYESSKSNSYEKDGTKESITYGSGTVEGFFNKDLVTLCKPSVPYKFIDLTDKDNLYPIYNEVTVDGILGMGLKGISVGSIDPIALELKNQNKIDKALFSFYLSVQDKQAHYLTIEGA</sequence>
<name>A0ACB9YAT5_PLABR</name>
<gene>
    <name evidence="1" type="ORF">MKS88_001806</name>
</gene>
<dbReference type="EMBL" id="CM043775">
    <property type="protein sequence ID" value="KAI4839261.1"/>
    <property type="molecule type" value="Genomic_DNA"/>
</dbReference>
<evidence type="ECO:0000313" key="2">
    <source>
        <dbReference type="Proteomes" id="UP001056978"/>
    </source>
</evidence>
<comment type="caution">
    <text evidence="1">The sequence shown here is derived from an EMBL/GenBank/DDBJ whole genome shotgun (WGS) entry which is preliminary data.</text>
</comment>
<accession>A0ACB9YAT5</accession>
<evidence type="ECO:0000313" key="1">
    <source>
        <dbReference type="EMBL" id="KAI4839261.1"/>
    </source>
</evidence>
<keyword evidence="2" id="KW-1185">Reference proteome</keyword>
<organism evidence="1 2">
    <name type="scientific">Plasmodium brasilianum</name>
    <dbReference type="NCBI Taxonomy" id="5824"/>
    <lineage>
        <taxon>Eukaryota</taxon>
        <taxon>Sar</taxon>
        <taxon>Alveolata</taxon>
        <taxon>Apicomplexa</taxon>
        <taxon>Aconoidasida</taxon>
        <taxon>Haemosporida</taxon>
        <taxon>Plasmodiidae</taxon>
        <taxon>Plasmodium</taxon>
        <taxon>Plasmodium (Plasmodium)</taxon>
    </lineage>
</organism>
<protein>
    <submittedName>
        <fullName evidence="1">Plasmepsin</fullName>
    </submittedName>
</protein>